<sequence length="276" mass="28960">MKNKTIVIAGLLIIVMLAVLLIAGCGSKAQDPQESLNQAVQSAREAESVKAQINVTVSPQAGTTGMGVDVQGDAGLDMKAKTMEASLSAMGISLDLRYVNSSGYLKFGSTWYELTGELVPGIGKDTLDGFVNLLAGYPDLFSNVAEITKAGDKKVGNYDCTNYDVTPDLNALAANASIRQLAEQLGMESGSLADTLQQAGLEMQIAIQKSEPIIREVFIAANADMPQGGKIMGIPLLPAKAHIETVIDFPEYGIAVKVEAPQGAKPFTGIGDLLGL</sequence>
<dbReference type="EMBL" id="MELK01000053">
    <property type="protein sequence ID" value="OFW55557.1"/>
    <property type="molecule type" value="Genomic_DNA"/>
</dbReference>
<evidence type="ECO:0000313" key="2">
    <source>
        <dbReference type="Proteomes" id="UP000177876"/>
    </source>
</evidence>
<accession>A0A1F2WFC2</accession>
<dbReference type="PROSITE" id="PS51257">
    <property type="entry name" value="PROKAR_LIPOPROTEIN"/>
    <property type="match status" value="1"/>
</dbReference>
<dbReference type="AlphaFoldDB" id="A0A1F2WFC2"/>
<proteinExistence type="predicted"/>
<dbReference type="Gene3D" id="2.50.20.20">
    <property type="match status" value="1"/>
</dbReference>
<reference evidence="1 2" key="1">
    <citation type="journal article" date="2016" name="Nat. Commun.">
        <title>Thousands of microbial genomes shed light on interconnected biogeochemical processes in an aquifer system.</title>
        <authorList>
            <person name="Anantharaman K."/>
            <person name="Brown C.T."/>
            <person name="Hug L.A."/>
            <person name="Sharon I."/>
            <person name="Castelle C.J."/>
            <person name="Probst A.J."/>
            <person name="Thomas B.C."/>
            <person name="Singh A."/>
            <person name="Wilkins M.J."/>
            <person name="Karaoz U."/>
            <person name="Brodie E.L."/>
            <person name="Williams K.H."/>
            <person name="Hubbard S.S."/>
            <person name="Banfield J.F."/>
        </authorList>
    </citation>
    <scope>NUCLEOTIDE SEQUENCE [LARGE SCALE GENOMIC DNA]</scope>
</reference>
<dbReference type="STRING" id="1797197.A2Y75_09610"/>
<dbReference type="Proteomes" id="UP000177876">
    <property type="component" value="Unassembled WGS sequence"/>
</dbReference>
<comment type="caution">
    <text evidence="1">The sequence shown here is derived from an EMBL/GenBank/DDBJ whole genome shotgun (WGS) entry which is preliminary data.</text>
</comment>
<protein>
    <submittedName>
        <fullName evidence="1">Uncharacterized protein</fullName>
    </submittedName>
</protein>
<name>A0A1F2WFC2_9ACTN</name>
<evidence type="ECO:0000313" key="1">
    <source>
        <dbReference type="EMBL" id="OFW55557.1"/>
    </source>
</evidence>
<organism evidence="1 2">
    <name type="scientific">Candidatus Solincola sediminis</name>
    <dbReference type="NCBI Taxonomy" id="1797199"/>
    <lineage>
        <taxon>Bacteria</taxon>
        <taxon>Bacillati</taxon>
        <taxon>Actinomycetota</taxon>
        <taxon>Candidatus Geothermincolia</taxon>
        <taxon>Candidatus Geothermincolales</taxon>
        <taxon>Candidatus Geothermincolaceae</taxon>
        <taxon>Candidatus Solincola</taxon>
    </lineage>
</organism>
<gene>
    <name evidence="1" type="ORF">A2Y75_09610</name>
</gene>